<comment type="catalytic activity">
    <reaction evidence="13">
        <text>butanoyl-CoA + oxidized [electron-transfer flavoprotein] + H(+) = (2E)-butenoyl-CoA + reduced [electron-transfer flavoprotein]</text>
        <dbReference type="Rhea" id="RHEA:24004"/>
        <dbReference type="Rhea" id="RHEA-COMP:10685"/>
        <dbReference type="Rhea" id="RHEA-COMP:10686"/>
        <dbReference type="ChEBI" id="CHEBI:15378"/>
        <dbReference type="ChEBI" id="CHEBI:57332"/>
        <dbReference type="ChEBI" id="CHEBI:57371"/>
        <dbReference type="ChEBI" id="CHEBI:57692"/>
        <dbReference type="ChEBI" id="CHEBI:58307"/>
        <dbReference type="EC" id="1.3.8.1"/>
    </reaction>
    <physiologicalReaction direction="left-to-right" evidence="13">
        <dbReference type="Rhea" id="RHEA:24005"/>
    </physiologicalReaction>
</comment>
<dbReference type="Pfam" id="PF02771">
    <property type="entry name" value="Acyl-CoA_dh_N"/>
    <property type="match status" value="1"/>
</dbReference>
<comment type="caution">
    <text evidence="18">The sequence shown here is derived from an EMBL/GenBank/DDBJ whole genome shotgun (WGS) entry which is preliminary data.</text>
</comment>
<evidence type="ECO:0000256" key="11">
    <source>
        <dbReference type="ARBA" id="ARBA00048499"/>
    </source>
</evidence>
<dbReference type="InterPro" id="IPR006089">
    <property type="entry name" value="Acyl-CoA_DH_CS"/>
</dbReference>
<dbReference type="InterPro" id="IPR036250">
    <property type="entry name" value="AcylCo_DH-like_C"/>
</dbReference>
<comment type="function">
    <text evidence="10">Short-chain specific acyl-CoA dehydrogenase is one of the acyl-CoA dehydrogenases that catalyze the first step of mitochondrial fatty acid beta-oxidation, an aerobic process breaking down fatty acids into acetyl-CoA and allowing the production of energy from fats. The first step of fatty acid beta-oxidation consists in the removal of one hydrogen from C-2 and C-3 of the straight-chain fatty acyl-CoA thioester, resulting in the formation of trans-2-enoyl-CoA. Among the different mitochondrial acyl-CoA dehydrogenases, short-chain specific acyl-CoA dehydrogenase acts specifically on acyl-CoAs with saturated 4 to 6 carbons long primary chains.</text>
</comment>
<evidence type="ECO:0000256" key="1">
    <source>
        <dbReference type="ARBA" id="ARBA00001974"/>
    </source>
</evidence>
<evidence type="ECO:0000256" key="6">
    <source>
        <dbReference type="ARBA" id="ARBA00022827"/>
    </source>
</evidence>
<keyword evidence="7 14" id="KW-0560">Oxidoreductase</keyword>
<evidence type="ECO:0000259" key="16">
    <source>
        <dbReference type="Pfam" id="PF02770"/>
    </source>
</evidence>
<name>A0ABD3M850_9STRA</name>
<dbReference type="PANTHER" id="PTHR43884:SF12">
    <property type="entry name" value="ISOVALERYL-COA DEHYDROGENASE, MITOCHONDRIAL-RELATED"/>
    <property type="match status" value="1"/>
</dbReference>
<reference evidence="18 19" key="1">
    <citation type="submission" date="2024-10" db="EMBL/GenBank/DDBJ databases">
        <title>Updated reference genomes for cyclostephanoid diatoms.</title>
        <authorList>
            <person name="Roberts W.R."/>
            <person name="Alverson A.J."/>
        </authorList>
    </citation>
    <scope>NUCLEOTIDE SEQUENCE [LARGE SCALE GENOMIC DNA]</scope>
    <source>
        <strain evidence="18 19">AJA232-27</strain>
    </source>
</reference>
<dbReference type="GO" id="GO:0016937">
    <property type="term" value="F:short-chain fatty acyl-CoA dehydrogenase activity"/>
    <property type="evidence" value="ECO:0007669"/>
    <property type="project" value="UniProtKB-EC"/>
</dbReference>
<dbReference type="EC" id="1.3.8.1" evidence="4"/>
<dbReference type="CDD" id="cd01158">
    <property type="entry name" value="SCAD_SBCAD"/>
    <property type="match status" value="1"/>
</dbReference>
<evidence type="ECO:0000256" key="5">
    <source>
        <dbReference type="ARBA" id="ARBA00022630"/>
    </source>
</evidence>
<evidence type="ECO:0000256" key="12">
    <source>
        <dbReference type="ARBA" id="ARBA00049192"/>
    </source>
</evidence>
<proteinExistence type="inferred from homology"/>
<dbReference type="InterPro" id="IPR013786">
    <property type="entry name" value="AcylCoA_DH/ox_N"/>
</dbReference>
<dbReference type="FunFam" id="2.40.110.10:FF:000001">
    <property type="entry name" value="Acyl-CoA dehydrogenase, mitochondrial"/>
    <property type="match status" value="1"/>
</dbReference>
<feature type="domain" description="Acyl-CoA oxidase/dehydrogenase middle" evidence="16">
    <location>
        <begin position="186"/>
        <end position="281"/>
    </location>
</feature>
<keyword evidence="6 14" id="KW-0274">FAD</keyword>
<dbReference type="Gene3D" id="1.20.140.10">
    <property type="entry name" value="Butyryl-CoA Dehydrogenase, subunit A, domain 3"/>
    <property type="match status" value="1"/>
</dbReference>
<protein>
    <recommendedName>
        <fullName evidence="9">Short-chain specific acyl-CoA dehydrogenase, mitochondrial</fullName>
        <ecNumber evidence="4">1.3.8.1</ecNumber>
    </recommendedName>
    <alternativeName>
        <fullName evidence="8">Butyryl-CoA dehydrogenase</fullName>
    </alternativeName>
</protein>
<dbReference type="FunFam" id="1.10.540.10:FF:000002">
    <property type="entry name" value="Acyl-CoA dehydrogenase FadE19"/>
    <property type="match status" value="1"/>
</dbReference>
<dbReference type="PANTHER" id="PTHR43884">
    <property type="entry name" value="ACYL-COA DEHYDROGENASE"/>
    <property type="match status" value="1"/>
</dbReference>
<evidence type="ECO:0000313" key="18">
    <source>
        <dbReference type="EMBL" id="KAL3759767.1"/>
    </source>
</evidence>
<evidence type="ECO:0000256" key="14">
    <source>
        <dbReference type="RuleBase" id="RU362125"/>
    </source>
</evidence>
<evidence type="ECO:0000259" key="15">
    <source>
        <dbReference type="Pfam" id="PF00441"/>
    </source>
</evidence>
<gene>
    <name evidence="18" type="ORF">ACHAWU_007511</name>
</gene>
<dbReference type="EMBL" id="JALLBG020000196">
    <property type="protein sequence ID" value="KAL3759767.1"/>
    <property type="molecule type" value="Genomic_DNA"/>
</dbReference>
<evidence type="ECO:0000256" key="7">
    <source>
        <dbReference type="ARBA" id="ARBA00023002"/>
    </source>
</evidence>
<dbReference type="InterPro" id="IPR009100">
    <property type="entry name" value="AcylCoA_DH/oxidase_NM_dom_sf"/>
</dbReference>
<comment type="similarity">
    <text evidence="3 14">Belongs to the acyl-CoA dehydrogenase family.</text>
</comment>
<sequence>MRIALPLARTLQSTTTARRRGAGRVVASAINNAPSTTTATTNLYSPNQIMMHRKNYTTHSQLPSEHQMVYEMCRKFADEELSPHAGKWDKEHSFPVEAVNKLAELGLMGINVSSDLGGSELDALSYAIAMEEISRGCASVGVIMSAHNSLYLYPIDTFGSPELKEQYVAPWTGHTTDENGKLRIGCFGLSEPGNGSDAGAASTTATDAGDEWIINGTKAWITNAHEASAAIVFATTDKSLKHKGISAFVVPMDAPGFSLGAKEDKLGIRASSTSNLIMDNVRIPKSNLIGAPGQGFKIAMQTLDGGRIGVAGQALGIASASIDCAVKYALERHAFGKPIAEMQTIQTKISQMTLARDAARLLTWRAAQLKDNKEKFTREAAMAKLAASEAATMCAHQAIQILGGMGYVSDMPAERHYRDARITEIYEGTSEIQHLVIAGDVLKEYKQSY</sequence>
<evidence type="ECO:0000259" key="17">
    <source>
        <dbReference type="Pfam" id="PF02771"/>
    </source>
</evidence>
<dbReference type="Gene3D" id="2.40.110.10">
    <property type="entry name" value="Butyryl-CoA Dehydrogenase, subunit A, domain 2"/>
    <property type="match status" value="1"/>
</dbReference>
<dbReference type="InterPro" id="IPR046373">
    <property type="entry name" value="Acyl-CoA_Oxase/DH_mid-dom_sf"/>
</dbReference>
<dbReference type="PROSITE" id="PS00073">
    <property type="entry name" value="ACYL_COA_DH_2"/>
    <property type="match status" value="1"/>
</dbReference>
<dbReference type="InterPro" id="IPR006091">
    <property type="entry name" value="Acyl-CoA_Oxase/DH_mid-dom"/>
</dbReference>
<feature type="domain" description="Acyl-CoA dehydrogenase/oxidase C-terminal" evidence="15">
    <location>
        <begin position="293"/>
        <end position="439"/>
    </location>
</feature>
<dbReference type="FunFam" id="1.20.140.10:FF:000004">
    <property type="entry name" value="Acyl-CoA dehydrogenase FadE25"/>
    <property type="match status" value="1"/>
</dbReference>
<evidence type="ECO:0000256" key="8">
    <source>
        <dbReference type="ARBA" id="ARBA00031895"/>
    </source>
</evidence>
<keyword evidence="5 14" id="KW-0285">Flavoprotein</keyword>
<dbReference type="SUPFAM" id="SSF47203">
    <property type="entry name" value="Acyl-CoA dehydrogenase C-terminal domain-like"/>
    <property type="match status" value="1"/>
</dbReference>
<evidence type="ECO:0000256" key="9">
    <source>
        <dbReference type="ARBA" id="ARBA00044204"/>
    </source>
</evidence>
<feature type="domain" description="Acyl-CoA dehydrogenase/oxidase N-terminal" evidence="17">
    <location>
        <begin position="64"/>
        <end position="170"/>
    </location>
</feature>
<accession>A0ABD3M850</accession>
<organism evidence="18 19">
    <name type="scientific">Discostella pseudostelligera</name>
    <dbReference type="NCBI Taxonomy" id="259834"/>
    <lineage>
        <taxon>Eukaryota</taxon>
        <taxon>Sar</taxon>
        <taxon>Stramenopiles</taxon>
        <taxon>Ochrophyta</taxon>
        <taxon>Bacillariophyta</taxon>
        <taxon>Coscinodiscophyceae</taxon>
        <taxon>Thalassiosirophycidae</taxon>
        <taxon>Stephanodiscales</taxon>
        <taxon>Stephanodiscaceae</taxon>
        <taxon>Discostella</taxon>
    </lineage>
</organism>
<evidence type="ECO:0000256" key="3">
    <source>
        <dbReference type="ARBA" id="ARBA00009347"/>
    </source>
</evidence>
<evidence type="ECO:0000256" key="4">
    <source>
        <dbReference type="ARBA" id="ARBA00012046"/>
    </source>
</evidence>
<dbReference type="InterPro" id="IPR037069">
    <property type="entry name" value="AcylCoA_DH/ox_N_sf"/>
</dbReference>
<dbReference type="SUPFAM" id="SSF56645">
    <property type="entry name" value="Acyl-CoA dehydrogenase NM domain-like"/>
    <property type="match status" value="1"/>
</dbReference>
<dbReference type="Pfam" id="PF00441">
    <property type="entry name" value="Acyl-CoA_dh_1"/>
    <property type="match status" value="1"/>
</dbReference>
<dbReference type="Gene3D" id="1.10.540.10">
    <property type="entry name" value="Acyl-CoA dehydrogenase/oxidase, N-terminal domain"/>
    <property type="match status" value="1"/>
</dbReference>
<comment type="catalytic activity">
    <reaction evidence="12">
        <text>hexanoyl-CoA + oxidized [electron-transfer flavoprotein] + H(+) = (2E)-hexenoyl-CoA + reduced [electron-transfer flavoprotein]</text>
        <dbReference type="Rhea" id="RHEA:43464"/>
        <dbReference type="Rhea" id="RHEA-COMP:10685"/>
        <dbReference type="Rhea" id="RHEA-COMP:10686"/>
        <dbReference type="ChEBI" id="CHEBI:15378"/>
        <dbReference type="ChEBI" id="CHEBI:57692"/>
        <dbReference type="ChEBI" id="CHEBI:58307"/>
        <dbReference type="ChEBI" id="CHEBI:62077"/>
        <dbReference type="ChEBI" id="CHEBI:62620"/>
    </reaction>
    <physiologicalReaction direction="left-to-right" evidence="12">
        <dbReference type="Rhea" id="RHEA:43465"/>
    </physiologicalReaction>
</comment>
<keyword evidence="19" id="KW-1185">Reference proteome</keyword>
<dbReference type="Pfam" id="PF02770">
    <property type="entry name" value="Acyl-CoA_dh_M"/>
    <property type="match status" value="1"/>
</dbReference>
<evidence type="ECO:0000256" key="13">
    <source>
        <dbReference type="ARBA" id="ARBA00050758"/>
    </source>
</evidence>
<dbReference type="InterPro" id="IPR009075">
    <property type="entry name" value="AcylCo_DH/oxidase_C"/>
</dbReference>
<evidence type="ECO:0000256" key="10">
    <source>
        <dbReference type="ARBA" id="ARBA00045387"/>
    </source>
</evidence>
<dbReference type="AlphaFoldDB" id="A0ABD3M850"/>
<comment type="catalytic activity">
    <reaction evidence="11">
        <text>pentanoyl-CoA + oxidized [electron-transfer flavoprotein] + H(+) = (2E)-pentenoyl-CoA + reduced [electron-transfer flavoprotein]</text>
        <dbReference type="Rhea" id="RHEA:43456"/>
        <dbReference type="Rhea" id="RHEA-COMP:10685"/>
        <dbReference type="Rhea" id="RHEA-COMP:10686"/>
        <dbReference type="ChEBI" id="CHEBI:15378"/>
        <dbReference type="ChEBI" id="CHEBI:57389"/>
        <dbReference type="ChEBI" id="CHEBI:57692"/>
        <dbReference type="ChEBI" id="CHEBI:58307"/>
        <dbReference type="ChEBI" id="CHEBI:86160"/>
    </reaction>
    <physiologicalReaction direction="left-to-right" evidence="11">
        <dbReference type="Rhea" id="RHEA:43457"/>
    </physiologicalReaction>
</comment>
<comment type="pathway">
    <text evidence="2">Lipid metabolism; mitochondrial fatty acid beta-oxidation.</text>
</comment>
<dbReference type="Proteomes" id="UP001530293">
    <property type="component" value="Unassembled WGS sequence"/>
</dbReference>
<comment type="cofactor">
    <cofactor evidence="1 14">
        <name>FAD</name>
        <dbReference type="ChEBI" id="CHEBI:57692"/>
    </cofactor>
</comment>
<evidence type="ECO:0000256" key="2">
    <source>
        <dbReference type="ARBA" id="ARBA00005198"/>
    </source>
</evidence>
<evidence type="ECO:0000313" key="19">
    <source>
        <dbReference type="Proteomes" id="UP001530293"/>
    </source>
</evidence>
<dbReference type="PROSITE" id="PS00072">
    <property type="entry name" value="ACYL_COA_DH_1"/>
    <property type="match status" value="1"/>
</dbReference>